<dbReference type="Proteomes" id="UP000036947">
    <property type="component" value="Unassembled WGS sequence"/>
</dbReference>
<comment type="caution">
    <text evidence="2">The sequence shown here is derived from an EMBL/GenBank/DDBJ whole genome shotgun (WGS) entry which is preliminary data.</text>
</comment>
<sequence length="116" mass="12860">MAKLKETVRGKGENQQADTATPGQHEASHETSAGRSKSEPRHESNSANKPDPGAHSSQPKQTTYEAHDVRDAAHVPPSVLAKHLGEPTIEHEYPEDSRTKRHSMSHQERHYMHEAG</sequence>
<feature type="compositionally biased region" description="Basic and acidic residues" evidence="1">
    <location>
        <begin position="105"/>
        <end position="116"/>
    </location>
</feature>
<proteinExistence type="predicted"/>
<feature type="compositionally biased region" description="Basic and acidic residues" evidence="1">
    <location>
        <begin position="83"/>
        <end position="98"/>
    </location>
</feature>
<dbReference type="OrthoDB" id="5128796at2759"/>
<protein>
    <submittedName>
        <fullName evidence="2">Uncharacterized protein</fullName>
    </submittedName>
</protein>
<name>A0A0L0MZT2_TOLOC</name>
<evidence type="ECO:0000313" key="2">
    <source>
        <dbReference type="EMBL" id="KND87284.1"/>
    </source>
</evidence>
<organism evidence="2 3">
    <name type="scientific">Tolypocladium ophioglossoides (strain CBS 100239)</name>
    <name type="common">Snaketongue truffleclub</name>
    <name type="synonym">Elaphocordyceps ophioglossoides</name>
    <dbReference type="NCBI Taxonomy" id="1163406"/>
    <lineage>
        <taxon>Eukaryota</taxon>
        <taxon>Fungi</taxon>
        <taxon>Dikarya</taxon>
        <taxon>Ascomycota</taxon>
        <taxon>Pezizomycotina</taxon>
        <taxon>Sordariomycetes</taxon>
        <taxon>Hypocreomycetidae</taxon>
        <taxon>Hypocreales</taxon>
        <taxon>Ophiocordycipitaceae</taxon>
        <taxon>Tolypocladium</taxon>
    </lineage>
</organism>
<gene>
    <name evidence="2" type="ORF">TOPH_08060</name>
</gene>
<evidence type="ECO:0000256" key="1">
    <source>
        <dbReference type="SAM" id="MobiDB-lite"/>
    </source>
</evidence>
<feature type="region of interest" description="Disordered" evidence="1">
    <location>
        <begin position="1"/>
        <end position="116"/>
    </location>
</feature>
<keyword evidence="3" id="KW-1185">Reference proteome</keyword>
<evidence type="ECO:0000313" key="3">
    <source>
        <dbReference type="Proteomes" id="UP000036947"/>
    </source>
</evidence>
<dbReference type="AlphaFoldDB" id="A0A0L0MZT2"/>
<feature type="compositionally biased region" description="Basic and acidic residues" evidence="1">
    <location>
        <begin position="1"/>
        <end position="12"/>
    </location>
</feature>
<reference evidence="2 3" key="1">
    <citation type="journal article" date="2015" name="BMC Genomics">
        <title>The genome of the truffle-parasite Tolypocladium ophioglossoides and the evolution of antifungal peptaibiotics.</title>
        <authorList>
            <person name="Quandt C.A."/>
            <person name="Bushley K.E."/>
            <person name="Spatafora J.W."/>
        </authorList>
    </citation>
    <scope>NUCLEOTIDE SEQUENCE [LARGE SCALE GENOMIC DNA]</scope>
    <source>
        <strain evidence="2 3">CBS 100239</strain>
    </source>
</reference>
<feature type="compositionally biased region" description="Polar residues" evidence="1">
    <location>
        <begin position="55"/>
        <end position="64"/>
    </location>
</feature>
<dbReference type="EMBL" id="LFRF01000038">
    <property type="protein sequence ID" value="KND87284.1"/>
    <property type="molecule type" value="Genomic_DNA"/>
</dbReference>
<feature type="compositionally biased region" description="Polar residues" evidence="1">
    <location>
        <begin position="13"/>
        <end position="22"/>
    </location>
</feature>
<accession>A0A0L0MZT2</accession>